<gene>
    <name evidence="8" type="ORF">G3T16_05780</name>
</gene>
<dbReference type="InterPro" id="IPR037185">
    <property type="entry name" value="EmrE-like"/>
</dbReference>
<dbReference type="InterPro" id="IPR051258">
    <property type="entry name" value="Diverse_Substrate_Transporter"/>
</dbReference>
<dbReference type="KEGG" id="kim:G3T16_05780"/>
<keyword evidence="3 6" id="KW-0812">Transmembrane</keyword>
<dbReference type="RefSeq" id="WP_163494229.1">
    <property type="nucleotide sequence ID" value="NZ_CP048711.1"/>
</dbReference>
<evidence type="ECO:0000256" key="6">
    <source>
        <dbReference type="SAM" id="Phobius"/>
    </source>
</evidence>
<evidence type="ECO:0000313" key="9">
    <source>
        <dbReference type="Proteomes" id="UP000477680"/>
    </source>
</evidence>
<keyword evidence="9" id="KW-1185">Reference proteome</keyword>
<dbReference type="Pfam" id="PF00892">
    <property type="entry name" value="EamA"/>
    <property type="match status" value="2"/>
</dbReference>
<feature type="transmembrane region" description="Helical" evidence="6">
    <location>
        <begin position="285"/>
        <end position="302"/>
    </location>
</feature>
<reference evidence="8 9" key="1">
    <citation type="submission" date="2020-02" db="EMBL/GenBank/DDBJ databases">
        <title>Genome sequencing for Kineobactrum sp. M2.</title>
        <authorList>
            <person name="Park S.-J."/>
        </authorList>
    </citation>
    <scope>NUCLEOTIDE SEQUENCE [LARGE SCALE GENOMIC DNA]</scope>
    <source>
        <strain evidence="8 9">M2</strain>
    </source>
</reference>
<evidence type="ECO:0000256" key="1">
    <source>
        <dbReference type="ARBA" id="ARBA00004651"/>
    </source>
</evidence>
<dbReference type="AlphaFoldDB" id="A0A6C0TYS5"/>
<feature type="transmembrane region" description="Helical" evidence="6">
    <location>
        <begin position="260"/>
        <end position="279"/>
    </location>
</feature>
<keyword evidence="2" id="KW-1003">Cell membrane</keyword>
<feature type="transmembrane region" description="Helical" evidence="6">
    <location>
        <begin position="20"/>
        <end position="40"/>
    </location>
</feature>
<dbReference type="EMBL" id="CP048711">
    <property type="protein sequence ID" value="QIB64980.1"/>
    <property type="molecule type" value="Genomic_DNA"/>
</dbReference>
<protein>
    <submittedName>
        <fullName evidence="8">DMT family transporter</fullName>
    </submittedName>
</protein>
<keyword evidence="5 6" id="KW-0472">Membrane</keyword>
<evidence type="ECO:0000256" key="2">
    <source>
        <dbReference type="ARBA" id="ARBA00022475"/>
    </source>
</evidence>
<name>A0A6C0TYS5_9GAMM</name>
<feature type="domain" description="EamA" evidence="7">
    <location>
        <begin position="18"/>
        <end position="151"/>
    </location>
</feature>
<feature type="transmembrane region" description="Helical" evidence="6">
    <location>
        <begin position="46"/>
        <end position="66"/>
    </location>
</feature>
<sequence length="311" mass="33797">MPPEDTVQIDNAVVSDSSAYLLSAGTIFLWTLGVIIAKAVRDDIPLIGLSFMRWSVAVLFMLPFVWKELGRNIDVIRNNARLLTFQGVLLVSSSTMLFYSVNYTTAINATLVNAAQPMATGIIAWLILRESLNRLQIIGVALAAVGVVLMITKASWSVLITLDFNAGDLILVLAVIGYGWYSTNLRKLPHTLSKLAQLTIMLTMGCLLMSPVFIAESILVGPFPLNMESVTAVVSIALLVSIVAMSMWTKANLLIGPSRAAVFVCLMPLYGAIMATLFLGESLQVYHVLGAGFVCCGIFLVVHRSRRARDD</sequence>
<evidence type="ECO:0000259" key="7">
    <source>
        <dbReference type="Pfam" id="PF00892"/>
    </source>
</evidence>
<feature type="transmembrane region" description="Helical" evidence="6">
    <location>
        <begin position="78"/>
        <end position="99"/>
    </location>
</feature>
<proteinExistence type="predicted"/>
<comment type="subcellular location">
    <subcellularLocation>
        <location evidence="1">Cell membrane</location>
        <topology evidence="1">Multi-pass membrane protein</topology>
    </subcellularLocation>
</comment>
<feature type="transmembrane region" description="Helical" evidence="6">
    <location>
        <begin position="229"/>
        <end position="248"/>
    </location>
</feature>
<feature type="transmembrane region" description="Helical" evidence="6">
    <location>
        <begin position="202"/>
        <end position="223"/>
    </location>
</feature>
<organism evidence="8 9">
    <name type="scientific">Kineobactrum salinum</name>
    <dbReference type="NCBI Taxonomy" id="2708301"/>
    <lineage>
        <taxon>Bacteria</taxon>
        <taxon>Pseudomonadati</taxon>
        <taxon>Pseudomonadota</taxon>
        <taxon>Gammaproteobacteria</taxon>
        <taxon>Cellvibrionales</taxon>
        <taxon>Halieaceae</taxon>
        <taxon>Kineobactrum</taxon>
    </lineage>
</organism>
<dbReference type="Proteomes" id="UP000477680">
    <property type="component" value="Chromosome"/>
</dbReference>
<accession>A0A6C0TYS5</accession>
<dbReference type="InterPro" id="IPR000620">
    <property type="entry name" value="EamA_dom"/>
</dbReference>
<evidence type="ECO:0000256" key="3">
    <source>
        <dbReference type="ARBA" id="ARBA00022692"/>
    </source>
</evidence>
<evidence type="ECO:0000256" key="4">
    <source>
        <dbReference type="ARBA" id="ARBA00022989"/>
    </source>
</evidence>
<dbReference type="PANTHER" id="PTHR42920">
    <property type="entry name" value="OS03G0707200 PROTEIN-RELATED"/>
    <property type="match status" value="1"/>
</dbReference>
<feature type="transmembrane region" description="Helical" evidence="6">
    <location>
        <begin position="105"/>
        <end position="128"/>
    </location>
</feature>
<dbReference type="PANTHER" id="PTHR42920:SF11">
    <property type="entry name" value="INNER MEMBRANE PROTEIN YTFF"/>
    <property type="match status" value="1"/>
</dbReference>
<keyword evidence="4 6" id="KW-1133">Transmembrane helix</keyword>
<evidence type="ECO:0000256" key="5">
    <source>
        <dbReference type="ARBA" id="ARBA00023136"/>
    </source>
</evidence>
<feature type="transmembrane region" description="Helical" evidence="6">
    <location>
        <begin position="135"/>
        <end position="152"/>
    </location>
</feature>
<evidence type="ECO:0000313" key="8">
    <source>
        <dbReference type="EMBL" id="QIB64980.1"/>
    </source>
</evidence>
<dbReference type="SUPFAM" id="SSF103481">
    <property type="entry name" value="Multidrug resistance efflux transporter EmrE"/>
    <property type="match status" value="2"/>
</dbReference>
<dbReference type="GO" id="GO:0005886">
    <property type="term" value="C:plasma membrane"/>
    <property type="evidence" value="ECO:0007669"/>
    <property type="project" value="UniProtKB-SubCell"/>
</dbReference>
<feature type="transmembrane region" description="Helical" evidence="6">
    <location>
        <begin position="158"/>
        <end position="181"/>
    </location>
</feature>
<feature type="domain" description="EamA" evidence="7">
    <location>
        <begin position="166"/>
        <end position="302"/>
    </location>
</feature>